<keyword evidence="6" id="KW-1185">Reference proteome</keyword>
<dbReference type="SUPFAM" id="SSF56784">
    <property type="entry name" value="HAD-like"/>
    <property type="match status" value="1"/>
</dbReference>
<comment type="cofactor">
    <cofactor evidence="1">
        <name>Mg(2+)</name>
        <dbReference type="ChEBI" id="CHEBI:18420"/>
    </cofactor>
</comment>
<proteinExistence type="predicted"/>
<keyword evidence="4" id="KW-0460">Magnesium</keyword>
<gene>
    <name evidence="5" type="ORF">CEUSTIGMA_g983.t1</name>
</gene>
<comment type="caution">
    <text evidence="5">The sequence shown here is derived from an EMBL/GenBank/DDBJ whole genome shotgun (WGS) entry which is preliminary data.</text>
</comment>
<accession>A0A250WRX2</accession>
<sequence>MRVLVAFDFDHTIVDCNSDTWIYKTLDSQDIPAPVKALYRHGYWNEFMNEVFNYLACHGVFEESMRSIIQGMPLVSGMKELLHYLHSCKGEVQYDCIIVSDSNSLFIKWALEAHKLEGIFSAVLTNSAFWEEQPVLTDALANDPSLYKEPDNCQHSWVHDEAKKITRLRISPHHAHDCQSCSHNLCKTRAIQDYMAKRASTAFPGEDASMIDKCIDSTGLQGNEASSSSIAGYDSVFFVGDGTNDVCPSSSLRAQHDAVFARKGYSLHRAIIEQKRAPRRWEAPAEDHKSMSFSVLQHDSDRNEHPSQSMMNTEAPQTRVIKDSLVTVVKPSILIRHTLDECSDRHVLAEVVVWETGFQILKWIKGSKGFTSFT</sequence>
<dbReference type="Pfam" id="PF06888">
    <property type="entry name" value="Put_Phosphatase"/>
    <property type="match status" value="2"/>
</dbReference>
<dbReference type="InterPro" id="IPR016965">
    <property type="entry name" value="Pase_PHOSPHO-typ"/>
</dbReference>
<protein>
    <submittedName>
        <fullName evidence="5">Uncharacterized protein</fullName>
    </submittedName>
</protein>
<dbReference type="STRING" id="1157962.A0A250WRX2"/>
<dbReference type="Gene3D" id="3.40.50.1000">
    <property type="entry name" value="HAD superfamily/HAD-like"/>
    <property type="match status" value="1"/>
</dbReference>
<dbReference type="InterPro" id="IPR036412">
    <property type="entry name" value="HAD-like_sf"/>
</dbReference>
<dbReference type="InterPro" id="IPR023214">
    <property type="entry name" value="HAD_sf"/>
</dbReference>
<dbReference type="GO" id="GO:0016791">
    <property type="term" value="F:phosphatase activity"/>
    <property type="evidence" value="ECO:0007669"/>
    <property type="project" value="InterPro"/>
</dbReference>
<evidence type="ECO:0000313" key="5">
    <source>
        <dbReference type="EMBL" id="GAX73531.1"/>
    </source>
</evidence>
<dbReference type="PANTHER" id="PTHR20889:SF12">
    <property type="entry name" value="LP01149P"/>
    <property type="match status" value="1"/>
</dbReference>
<dbReference type="OrthoDB" id="10267182at2759"/>
<dbReference type="AlphaFoldDB" id="A0A250WRX2"/>
<dbReference type="PANTHER" id="PTHR20889">
    <property type="entry name" value="PHOSPHATASE, ORPHAN 1, 2"/>
    <property type="match status" value="1"/>
</dbReference>
<dbReference type="GO" id="GO:0046872">
    <property type="term" value="F:metal ion binding"/>
    <property type="evidence" value="ECO:0007669"/>
    <property type="project" value="UniProtKB-KW"/>
</dbReference>
<evidence type="ECO:0000256" key="4">
    <source>
        <dbReference type="ARBA" id="ARBA00022842"/>
    </source>
</evidence>
<dbReference type="NCBIfam" id="TIGR01489">
    <property type="entry name" value="DKMTPPase-SF"/>
    <property type="match status" value="1"/>
</dbReference>
<dbReference type="InterPro" id="IPR006384">
    <property type="entry name" value="HAD_hydro_PyrdxlP_Pase-like"/>
</dbReference>
<name>A0A250WRX2_9CHLO</name>
<keyword evidence="2" id="KW-0479">Metal-binding</keyword>
<keyword evidence="3" id="KW-0378">Hydrolase</keyword>
<evidence type="ECO:0000256" key="1">
    <source>
        <dbReference type="ARBA" id="ARBA00001946"/>
    </source>
</evidence>
<dbReference type="EMBL" id="BEGY01000004">
    <property type="protein sequence ID" value="GAX73531.1"/>
    <property type="molecule type" value="Genomic_DNA"/>
</dbReference>
<evidence type="ECO:0000256" key="2">
    <source>
        <dbReference type="ARBA" id="ARBA00022723"/>
    </source>
</evidence>
<evidence type="ECO:0000313" key="6">
    <source>
        <dbReference type="Proteomes" id="UP000232323"/>
    </source>
</evidence>
<dbReference type="Proteomes" id="UP000232323">
    <property type="component" value="Unassembled WGS sequence"/>
</dbReference>
<organism evidence="5 6">
    <name type="scientific">Chlamydomonas eustigma</name>
    <dbReference type="NCBI Taxonomy" id="1157962"/>
    <lineage>
        <taxon>Eukaryota</taxon>
        <taxon>Viridiplantae</taxon>
        <taxon>Chlorophyta</taxon>
        <taxon>core chlorophytes</taxon>
        <taxon>Chlorophyceae</taxon>
        <taxon>CS clade</taxon>
        <taxon>Chlamydomonadales</taxon>
        <taxon>Chlamydomonadaceae</taxon>
        <taxon>Chlamydomonas</taxon>
    </lineage>
</organism>
<evidence type="ECO:0000256" key="3">
    <source>
        <dbReference type="ARBA" id="ARBA00022801"/>
    </source>
</evidence>
<reference evidence="5 6" key="1">
    <citation type="submission" date="2017-08" db="EMBL/GenBank/DDBJ databases">
        <title>Acidophilic green algal genome provides insights into adaptation to an acidic environment.</title>
        <authorList>
            <person name="Hirooka S."/>
            <person name="Hirose Y."/>
            <person name="Kanesaki Y."/>
            <person name="Higuchi S."/>
            <person name="Fujiwara T."/>
            <person name="Onuma R."/>
            <person name="Era A."/>
            <person name="Ohbayashi R."/>
            <person name="Uzuka A."/>
            <person name="Nozaki H."/>
            <person name="Yoshikawa H."/>
            <person name="Miyagishima S.Y."/>
        </authorList>
    </citation>
    <scope>NUCLEOTIDE SEQUENCE [LARGE SCALE GENOMIC DNA]</scope>
    <source>
        <strain evidence="5 6">NIES-2499</strain>
    </source>
</reference>